<dbReference type="InterPro" id="IPR006976">
    <property type="entry name" value="VanZ-like"/>
</dbReference>
<proteinExistence type="predicted"/>
<keyword evidence="1" id="KW-0472">Membrane</keyword>
<keyword evidence="1" id="KW-1133">Transmembrane helix</keyword>
<feature type="transmembrane region" description="Helical" evidence="1">
    <location>
        <begin position="14"/>
        <end position="35"/>
    </location>
</feature>
<reference evidence="3 4" key="1">
    <citation type="submission" date="2015-09" db="EMBL/GenBank/DDBJ databases">
        <authorList>
            <person name="Jackson K.R."/>
            <person name="Lunt B.L."/>
            <person name="Fisher J.N.B."/>
            <person name="Gardner A.V."/>
            <person name="Bailey M.E."/>
            <person name="Deus L.M."/>
            <person name="Earl A.S."/>
            <person name="Gibby P.D."/>
            <person name="Hartmann K.A."/>
            <person name="Liu J.E."/>
            <person name="Manci A.M."/>
            <person name="Nielsen D.A."/>
            <person name="Solomon M.B."/>
            <person name="Breakwell D.P."/>
            <person name="Burnett S.H."/>
            <person name="Grose J.H."/>
        </authorList>
    </citation>
    <scope>NUCLEOTIDE SEQUENCE [LARGE SCALE GENOMIC DNA]</scope>
    <source>
        <strain evidence="3 4">S613</strain>
    </source>
</reference>
<feature type="domain" description="VanZ-like" evidence="2">
    <location>
        <begin position="47"/>
        <end position="115"/>
    </location>
</feature>
<feature type="transmembrane region" description="Helical" evidence="1">
    <location>
        <begin position="71"/>
        <end position="90"/>
    </location>
</feature>
<gene>
    <name evidence="3" type="ORF">AN403_674</name>
</gene>
<feature type="transmembrane region" description="Helical" evidence="1">
    <location>
        <begin position="47"/>
        <end position="64"/>
    </location>
</feature>
<evidence type="ECO:0000313" key="4">
    <source>
        <dbReference type="Proteomes" id="UP000050349"/>
    </source>
</evidence>
<evidence type="ECO:0000313" key="3">
    <source>
        <dbReference type="EMBL" id="KPU52834.1"/>
    </source>
</evidence>
<dbReference type="PANTHER" id="PTHR28008">
    <property type="entry name" value="DOMAIN PROTEIN, PUTATIVE (AFU_ORTHOLOGUE AFUA_3G10980)-RELATED"/>
    <property type="match status" value="1"/>
</dbReference>
<dbReference type="PANTHER" id="PTHR28008:SF1">
    <property type="entry name" value="DOMAIN PROTEIN, PUTATIVE (AFU_ORTHOLOGUE AFUA_3G10980)-RELATED"/>
    <property type="match status" value="1"/>
</dbReference>
<dbReference type="Pfam" id="PF04892">
    <property type="entry name" value="VanZ"/>
    <property type="match status" value="1"/>
</dbReference>
<dbReference type="OrthoDB" id="6880939at2"/>
<dbReference type="Proteomes" id="UP000050349">
    <property type="component" value="Unassembled WGS sequence"/>
</dbReference>
<organism evidence="3 4">
    <name type="scientific">Pseudomonas fluorescens</name>
    <dbReference type="NCBI Taxonomy" id="294"/>
    <lineage>
        <taxon>Bacteria</taxon>
        <taxon>Pseudomonadati</taxon>
        <taxon>Pseudomonadota</taxon>
        <taxon>Gammaproteobacteria</taxon>
        <taxon>Pseudomonadales</taxon>
        <taxon>Pseudomonadaceae</taxon>
        <taxon>Pseudomonas</taxon>
    </lineage>
</organism>
<dbReference type="NCBIfam" id="NF037970">
    <property type="entry name" value="vanZ_1"/>
    <property type="match status" value="1"/>
</dbReference>
<accession>A0A0P8YLY1</accession>
<dbReference type="AlphaFoldDB" id="A0A0P8YLY1"/>
<protein>
    <submittedName>
        <fullName evidence="3">VanZ like family protein</fullName>
    </submittedName>
</protein>
<dbReference type="RefSeq" id="WP_057400233.1">
    <property type="nucleotide sequence ID" value="NZ_LJXB01000092.1"/>
</dbReference>
<dbReference type="EMBL" id="LJXB01000092">
    <property type="protein sequence ID" value="KPU52834.1"/>
    <property type="molecule type" value="Genomic_DNA"/>
</dbReference>
<sequence length="129" mass="14263">MSSLFLGVTQLPQWIRTLFFISVGVVLLAAGLRAQPIPEAFVQEDKLHHLIGFFALSFSCRLAFLRVKVRWIALGCLLTGILIEYAQGLMPLRTASPYDALANTVGVLIGLTVWRCKHPVKQSAELPDT</sequence>
<evidence type="ECO:0000259" key="2">
    <source>
        <dbReference type="Pfam" id="PF04892"/>
    </source>
</evidence>
<dbReference type="PATRIC" id="fig|294.162.peg.5622"/>
<evidence type="ECO:0000256" key="1">
    <source>
        <dbReference type="SAM" id="Phobius"/>
    </source>
</evidence>
<name>A0A0P8YLY1_PSEFL</name>
<comment type="caution">
    <text evidence="3">The sequence shown here is derived from an EMBL/GenBank/DDBJ whole genome shotgun (WGS) entry which is preliminary data.</text>
</comment>
<keyword evidence="1" id="KW-0812">Transmembrane</keyword>